<dbReference type="GO" id="GO:0005737">
    <property type="term" value="C:cytoplasm"/>
    <property type="evidence" value="ECO:0007669"/>
    <property type="project" value="TreeGrafter"/>
</dbReference>
<evidence type="ECO:0000313" key="2">
    <source>
        <dbReference type="EMBL" id="AAU83897.1"/>
    </source>
</evidence>
<dbReference type="GO" id="GO:0004588">
    <property type="term" value="F:orotate phosphoribosyltransferase activity"/>
    <property type="evidence" value="ECO:0007669"/>
    <property type="project" value="TreeGrafter"/>
</dbReference>
<dbReference type="GO" id="GO:0046132">
    <property type="term" value="P:pyrimidine ribonucleoside biosynthetic process"/>
    <property type="evidence" value="ECO:0007669"/>
    <property type="project" value="TreeGrafter"/>
</dbReference>
<reference evidence="2" key="2">
    <citation type="submission" date="2004-08" db="EMBL/GenBank/DDBJ databases">
        <authorList>
            <person name="Putnam N."/>
            <person name="Detter J.C."/>
            <person name="Richardson P.M."/>
            <person name="Rokhsar D."/>
        </authorList>
    </citation>
    <scope>NUCLEOTIDE SEQUENCE</scope>
</reference>
<dbReference type="InterPro" id="IPR029057">
    <property type="entry name" value="PRTase-like"/>
</dbReference>
<dbReference type="Gene3D" id="3.40.50.2020">
    <property type="match status" value="1"/>
</dbReference>
<dbReference type="GO" id="GO:0006207">
    <property type="term" value="P:'de novo' pyrimidine nucleobase biosynthetic process"/>
    <property type="evidence" value="ECO:0007669"/>
    <property type="project" value="TreeGrafter"/>
</dbReference>
<reference evidence="2" key="1">
    <citation type="journal article" date="2004" name="Science">
        <title>Reverse methanogenesis: testing the hypothesis with environmental genomics.</title>
        <authorList>
            <person name="Hallam S.J."/>
            <person name="Putnam N."/>
            <person name="Preston C.M."/>
            <person name="Detter J.C."/>
            <person name="Rokhsar D."/>
            <person name="Richardson P.M."/>
            <person name="DeLong E.F."/>
        </authorList>
    </citation>
    <scope>NUCLEOTIDE SEQUENCE</scope>
</reference>
<dbReference type="AlphaFoldDB" id="Q649N0"/>
<dbReference type="InterPro" id="IPR000836">
    <property type="entry name" value="PRTase_dom"/>
</dbReference>
<organism evidence="2">
    <name type="scientific">Uncultured archaeon GZfos26G2</name>
    <dbReference type="NCBI Taxonomy" id="3386331"/>
    <lineage>
        <taxon>Archaea</taxon>
        <taxon>Methanobacteriati</taxon>
        <taxon>Methanobacteriota</taxon>
        <taxon>Stenosarchaea group</taxon>
        <taxon>Methanomicrobia</taxon>
        <taxon>Candidatus Methanophagales</taxon>
        <taxon>Candidatus Methanophagaceae</taxon>
        <taxon>Candidatus Methanophaga</taxon>
    </lineage>
</organism>
<dbReference type="PANTHER" id="PTHR46683:SF1">
    <property type="entry name" value="OROTATE PHOSPHORIBOSYLTRANSFERASE 1-RELATED"/>
    <property type="match status" value="1"/>
</dbReference>
<dbReference type="GO" id="GO:0006221">
    <property type="term" value="P:pyrimidine nucleotide biosynthetic process"/>
    <property type="evidence" value="ECO:0007669"/>
    <property type="project" value="TreeGrafter"/>
</dbReference>
<dbReference type="EMBL" id="AY714862">
    <property type="protein sequence ID" value="AAU83897.1"/>
    <property type="molecule type" value="Genomic_DNA"/>
</dbReference>
<dbReference type="SUPFAM" id="SSF53271">
    <property type="entry name" value="PRTase-like"/>
    <property type="match status" value="1"/>
</dbReference>
<dbReference type="CDD" id="cd06223">
    <property type="entry name" value="PRTases_typeI"/>
    <property type="match status" value="1"/>
</dbReference>
<name>Q649N0_UNCAG</name>
<dbReference type="Pfam" id="PF00156">
    <property type="entry name" value="Pribosyltran"/>
    <property type="match status" value="1"/>
</dbReference>
<gene>
    <name evidence="2" type="ORF">GZ34H9_15</name>
</gene>
<accession>Q649N0</accession>
<dbReference type="PANTHER" id="PTHR46683">
    <property type="entry name" value="OROTATE PHOSPHORIBOSYLTRANSFERASE 1-RELATED"/>
    <property type="match status" value="1"/>
</dbReference>
<evidence type="ECO:0000259" key="1">
    <source>
        <dbReference type="Pfam" id="PF00156"/>
    </source>
</evidence>
<sequence length="182" mass="20603">MRTGRDAVKVADAYVAAIAEIGTDFDYIHGAAYKGIPLSALVAARLSEVHQIDKRWGYDRKEKKAHGVPEEELIIGDLRDGDTVIIVDDVITTGATKAESWSKLAVVRNVKPKGILVAVDREELSDDDKKLLVERHLIMYSILKITEIFDFLLNKEIEDKVYVDEKVKKDFEEYFGKYGRKC</sequence>
<protein>
    <recommendedName>
        <fullName evidence="1">Phosphoribosyltransferase domain-containing protein</fullName>
    </recommendedName>
</protein>
<proteinExistence type="predicted"/>
<feature type="domain" description="Phosphoribosyltransferase" evidence="1">
    <location>
        <begin position="17"/>
        <end position="129"/>
    </location>
</feature>